<proteinExistence type="predicted"/>
<evidence type="ECO:0000256" key="1">
    <source>
        <dbReference type="SAM" id="SignalP"/>
    </source>
</evidence>
<organism evidence="3">
    <name type="scientific">Melampsora larici-populina (strain 98AG31 / pathotype 3-4-7)</name>
    <name type="common">Poplar leaf rust fungus</name>
    <dbReference type="NCBI Taxonomy" id="747676"/>
    <lineage>
        <taxon>Eukaryota</taxon>
        <taxon>Fungi</taxon>
        <taxon>Dikarya</taxon>
        <taxon>Basidiomycota</taxon>
        <taxon>Pucciniomycotina</taxon>
        <taxon>Pucciniomycetes</taxon>
        <taxon>Pucciniales</taxon>
        <taxon>Melampsoraceae</taxon>
        <taxon>Melampsora</taxon>
    </lineage>
</organism>
<feature type="signal peptide" evidence="1">
    <location>
        <begin position="1"/>
        <end position="17"/>
    </location>
</feature>
<sequence>MKLTPILLFLQISISKARPFGNGGFSKASKEIGYSEDPWNYTVVSPDDMLDDDYSNPGNGMFIAASQLEELKKQDQPDSMERIQAVFNTLIDDGHGTSEIKFDSIYEGPYGGSVFGITDGSTAL</sequence>
<dbReference type="VEuPathDB" id="FungiDB:MELLADRAFT_108072"/>
<dbReference type="EMBL" id="GL883116">
    <property type="protein sequence ID" value="EGG04885.1"/>
    <property type="molecule type" value="Genomic_DNA"/>
</dbReference>
<protein>
    <recommendedName>
        <fullName evidence="4">Secreted protein</fullName>
    </recommendedName>
</protein>
<evidence type="ECO:0000313" key="3">
    <source>
        <dbReference type="Proteomes" id="UP000001072"/>
    </source>
</evidence>
<dbReference type="GeneID" id="18923360"/>
<name>F4RRV6_MELLP</name>
<accession>F4RRV6</accession>
<reference evidence="3" key="1">
    <citation type="journal article" date="2011" name="Proc. Natl. Acad. Sci. U.S.A.">
        <title>Obligate biotrophy features unraveled by the genomic analysis of rust fungi.</title>
        <authorList>
            <person name="Duplessis S."/>
            <person name="Cuomo C.A."/>
            <person name="Lin Y.-C."/>
            <person name="Aerts A."/>
            <person name="Tisserant E."/>
            <person name="Veneault-Fourrey C."/>
            <person name="Joly D.L."/>
            <person name="Hacquard S."/>
            <person name="Amselem J."/>
            <person name="Cantarel B.L."/>
            <person name="Chiu R."/>
            <person name="Coutinho P.M."/>
            <person name="Feau N."/>
            <person name="Field M."/>
            <person name="Frey P."/>
            <person name="Gelhaye E."/>
            <person name="Goldberg J."/>
            <person name="Grabherr M.G."/>
            <person name="Kodira C.D."/>
            <person name="Kohler A."/>
            <person name="Kuees U."/>
            <person name="Lindquist E.A."/>
            <person name="Lucas S.M."/>
            <person name="Mago R."/>
            <person name="Mauceli E."/>
            <person name="Morin E."/>
            <person name="Murat C."/>
            <person name="Pangilinan J.L."/>
            <person name="Park R."/>
            <person name="Pearson M."/>
            <person name="Quesneville H."/>
            <person name="Rouhier N."/>
            <person name="Sakthikumar S."/>
            <person name="Salamov A.A."/>
            <person name="Schmutz J."/>
            <person name="Selles B."/>
            <person name="Shapiro H."/>
            <person name="Tanguay P."/>
            <person name="Tuskan G.A."/>
            <person name="Henrissat B."/>
            <person name="Van de Peer Y."/>
            <person name="Rouze P."/>
            <person name="Ellis J.G."/>
            <person name="Dodds P.N."/>
            <person name="Schein J.E."/>
            <person name="Zhong S."/>
            <person name="Hamelin R.C."/>
            <person name="Grigoriev I.V."/>
            <person name="Szabo L.J."/>
            <person name="Martin F."/>
        </authorList>
    </citation>
    <scope>NUCLEOTIDE SEQUENCE [LARGE SCALE GENOMIC DNA]</scope>
    <source>
        <strain evidence="3">98AG31 / pathotype 3-4-7</strain>
    </source>
</reference>
<dbReference type="RefSeq" id="XP_007411976.1">
    <property type="nucleotide sequence ID" value="XM_007411914.1"/>
</dbReference>
<dbReference type="InParanoid" id="F4RRV6"/>
<dbReference type="HOGENOM" id="CLU_2004413_0_0_1"/>
<keyword evidence="1" id="KW-0732">Signal</keyword>
<dbReference type="AlphaFoldDB" id="F4RRV6"/>
<dbReference type="KEGG" id="mlr:MELLADRAFT_108072"/>
<keyword evidence="3" id="KW-1185">Reference proteome</keyword>
<evidence type="ECO:0000313" key="2">
    <source>
        <dbReference type="EMBL" id="EGG04885.1"/>
    </source>
</evidence>
<feature type="chain" id="PRO_5003320971" description="Secreted protein" evidence="1">
    <location>
        <begin position="18"/>
        <end position="124"/>
    </location>
</feature>
<dbReference type="Proteomes" id="UP000001072">
    <property type="component" value="Unassembled WGS sequence"/>
</dbReference>
<evidence type="ECO:0008006" key="4">
    <source>
        <dbReference type="Google" id="ProtNLM"/>
    </source>
</evidence>
<dbReference type="OrthoDB" id="10639439at2759"/>
<gene>
    <name evidence="2" type="ORF">MELLADRAFT_108072</name>
</gene>